<dbReference type="PROSITE" id="PS50297">
    <property type="entry name" value="ANK_REP_REGION"/>
    <property type="match status" value="1"/>
</dbReference>
<dbReference type="Proteomes" id="UP001146351">
    <property type="component" value="Unassembled WGS sequence"/>
</dbReference>
<organism evidence="5 6">
    <name type="scientific">Penicillium capsulatum</name>
    <dbReference type="NCBI Taxonomy" id="69766"/>
    <lineage>
        <taxon>Eukaryota</taxon>
        <taxon>Fungi</taxon>
        <taxon>Dikarya</taxon>
        <taxon>Ascomycota</taxon>
        <taxon>Pezizomycotina</taxon>
        <taxon>Eurotiomycetes</taxon>
        <taxon>Eurotiomycetidae</taxon>
        <taxon>Eurotiales</taxon>
        <taxon>Aspergillaceae</taxon>
        <taxon>Penicillium</taxon>
    </lineage>
</organism>
<keyword evidence="2 3" id="KW-0040">ANK repeat</keyword>
<dbReference type="PROSITE" id="PS50088">
    <property type="entry name" value="ANK_REPEAT"/>
    <property type="match status" value="1"/>
</dbReference>
<dbReference type="SMART" id="SM00248">
    <property type="entry name" value="ANK"/>
    <property type="match status" value="3"/>
</dbReference>
<dbReference type="InterPro" id="IPR002110">
    <property type="entry name" value="Ankyrin_rpt"/>
</dbReference>
<dbReference type="InterPro" id="IPR036770">
    <property type="entry name" value="Ankyrin_rpt-contain_sf"/>
</dbReference>
<name>A0A9W9I1S4_9EURO</name>
<dbReference type="PANTHER" id="PTHR24189:SF50">
    <property type="entry name" value="ANKYRIN REPEAT AND SOCS BOX PROTEIN 2"/>
    <property type="match status" value="1"/>
</dbReference>
<accession>A0A9W9I1S4</accession>
<sequence>MPPDDQAQRTHPPQQPVDLNIIPSLPSYPKPMRSWPKHNHSSNTRNAFNESFHETEMCNKDRDRLFTFEFACEHGDLSTVQSIIASRGILPEPAFLHWGLIQGIRAGQLEVVNFLLASGAPIGRQTAFSVLNAPPAQQLPLFELLTKFGWIPATAGYHGDMILPYIVSDHNLLLWFLAHSVDPNHGRQPTNNDIFAGPDTQSGAAIEAAAKINDIKALRSLVNSGANAQYGAPLHYAAGMCPPGIKLPYGQPRPSKDFDMSTIPVMALLVEQGADVNRPARFFGQDGVTPLMYAAIAGAVERVKWLLEHGADPTLEGPWGSAATIAIRAGGVMKQVMEDSIGPANKIS</sequence>
<evidence type="ECO:0000313" key="5">
    <source>
        <dbReference type="EMBL" id="KAJ5161766.1"/>
    </source>
</evidence>
<evidence type="ECO:0000256" key="1">
    <source>
        <dbReference type="ARBA" id="ARBA00022737"/>
    </source>
</evidence>
<reference evidence="5" key="2">
    <citation type="journal article" date="2023" name="IMA Fungus">
        <title>Comparative genomic study of the Penicillium genus elucidates a diverse pangenome and 15 lateral gene transfer events.</title>
        <authorList>
            <person name="Petersen C."/>
            <person name="Sorensen T."/>
            <person name="Nielsen M.R."/>
            <person name="Sondergaard T.E."/>
            <person name="Sorensen J.L."/>
            <person name="Fitzpatrick D.A."/>
            <person name="Frisvad J.C."/>
            <person name="Nielsen K.L."/>
        </authorList>
    </citation>
    <scope>NUCLEOTIDE SEQUENCE</scope>
    <source>
        <strain evidence="5">IBT 21917</strain>
    </source>
</reference>
<evidence type="ECO:0008006" key="7">
    <source>
        <dbReference type="Google" id="ProtNLM"/>
    </source>
</evidence>
<dbReference type="Gene3D" id="1.25.40.20">
    <property type="entry name" value="Ankyrin repeat-containing domain"/>
    <property type="match status" value="1"/>
</dbReference>
<reference evidence="5" key="1">
    <citation type="submission" date="2022-11" db="EMBL/GenBank/DDBJ databases">
        <authorList>
            <person name="Petersen C."/>
        </authorList>
    </citation>
    <scope>NUCLEOTIDE SEQUENCE</scope>
    <source>
        <strain evidence="5">IBT 21917</strain>
    </source>
</reference>
<dbReference type="SUPFAM" id="SSF48403">
    <property type="entry name" value="Ankyrin repeat"/>
    <property type="match status" value="1"/>
</dbReference>
<proteinExistence type="predicted"/>
<dbReference type="OrthoDB" id="194358at2759"/>
<dbReference type="PANTHER" id="PTHR24189">
    <property type="entry name" value="MYOTROPHIN"/>
    <property type="match status" value="1"/>
</dbReference>
<dbReference type="AlphaFoldDB" id="A0A9W9I1S4"/>
<evidence type="ECO:0000256" key="2">
    <source>
        <dbReference type="ARBA" id="ARBA00023043"/>
    </source>
</evidence>
<feature type="region of interest" description="Disordered" evidence="4">
    <location>
        <begin position="1"/>
        <end position="22"/>
    </location>
</feature>
<dbReference type="GO" id="GO:0005634">
    <property type="term" value="C:nucleus"/>
    <property type="evidence" value="ECO:0007669"/>
    <property type="project" value="TreeGrafter"/>
</dbReference>
<evidence type="ECO:0000256" key="3">
    <source>
        <dbReference type="PROSITE-ProRule" id="PRU00023"/>
    </source>
</evidence>
<protein>
    <recommendedName>
        <fullName evidence="7">Ankyrin repeat-containing domain protein</fullName>
    </recommendedName>
</protein>
<evidence type="ECO:0000256" key="4">
    <source>
        <dbReference type="SAM" id="MobiDB-lite"/>
    </source>
</evidence>
<keyword evidence="6" id="KW-1185">Reference proteome</keyword>
<gene>
    <name evidence="5" type="ORF">N7492_007158</name>
</gene>
<evidence type="ECO:0000313" key="6">
    <source>
        <dbReference type="Proteomes" id="UP001146351"/>
    </source>
</evidence>
<dbReference type="EMBL" id="JAPQKO010000005">
    <property type="protein sequence ID" value="KAJ5161766.1"/>
    <property type="molecule type" value="Genomic_DNA"/>
</dbReference>
<dbReference type="GO" id="GO:0005737">
    <property type="term" value="C:cytoplasm"/>
    <property type="evidence" value="ECO:0007669"/>
    <property type="project" value="TreeGrafter"/>
</dbReference>
<comment type="caution">
    <text evidence="5">The sequence shown here is derived from an EMBL/GenBank/DDBJ whole genome shotgun (WGS) entry which is preliminary data.</text>
</comment>
<keyword evidence="1" id="KW-0677">Repeat</keyword>
<dbReference type="Pfam" id="PF12796">
    <property type="entry name" value="Ank_2"/>
    <property type="match status" value="1"/>
</dbReference>
<dbReference type="InterPro" id="IPR050745">
    <property type="entry name" value="Multifunctional_regulatory"/>
</dbReference>
<dbReference type="GO" id="GO:2000812">
    <property type="term" value="P:regulation of barbed-end actin filament capping"/>
    <property type="evidence" value="ECO:0007669"/>
    <property type="project" value="TreeGrafter"/>
</dbReference>
<feature type="repeat" description="ANK" evidence="3">
    <location>
        <begin position="286"/>
        <end position="318"/>
    </location>
</feature>